<dbReference type="AlphaFoldDB" id="I4ETR6"/>
<dbReference type="HOGENOM" id="CLU_092374_1_0_11"/>
<dbReference type="Proteomes" id="UP000006461">
    <property type="component" value="Chromosome"/>
</dbReference>
<evidence type="ECO:0000313" key="4">
    <source>
        <dbReference type="Proteomes" id="UP000006461"/>
    </source>
</evidence>
<name>I4ETR6_MODI5</name>
<feature type="domain" description="SAF" evidence="2">
    <location>
        <begin position="40"/>
        <end position="104"/>
    </location>
</feature>
<dbReference type="KEGG" id="mmar:MODMU_1330"/>
<accession>I4ETR6</accession>
<gene>
    <name evidence="3" type="ordered locus">MODMU_1330</name>
</gene>
<feature type="region of interest" description="Disordered" evidence="1">
    <location>
        <begin position="214"/>
        <end position="233"/>
    </location>
</feature>
<evidence type="ECO:0000256" key="1">
    <source>
        <dbReference type="SAM" id="MobiDB-lite"/>
    </source>
</evidence>
<keyword evidence="4" id="KW-1185">Reference proteome</keyword>
<dbReference type="STRING" id="477641.MODMU_1330"/>
<proteinExistence type="predicted"/>
<protein>
    <recommendedName>
        <fullName evidence="2">SAF domain-containing protein</fullName>
    </recommendedName>
</protein>
<feature type="compositionally biased region" description="Low complexity" evidence="1">
    <location>
        <begin position="216"/>
        <end position="233"/>
    </location>
</feature>
<evidence type="ECO:0000259" key="2">
    <source>
        <dbReference type="SMART" id="SM00858"/>
    </source>
</evidence>
<dbReference type="EMBL" id="FO203431">
    <property type="protein sequence ID" value="CCH86779.1"/>
    <property type="molecule type" value="Genomic_DNA"/>
</dbReference>
<dbReference type="OMA" id="QIGTTHA"/>
<organism evidence="3 4">
    <name type="scientific">Modestobacter italicus (strain DSM 44449 / CECT 9708 / BC 501)</name>
    <dbReference type="NCBI Taxonomy" id="2732864"/>
    <lineage>
        <taxon>Bacteria</taxon>
        <taxon>Bacillati</taxon>
        <taxon>Actinomycetota</taxon>
        <taxon>Actinomycetes</taxon>
        <taxon>Geodermatophilales</taxon>
        <taxon>Geodermatophilaceae</taxon>
        <taxon>Modestobacter</taxon>
    </lineage>
</organism>
<dbReference type="SMART" id="SM00858">
    <property type="entry name" value="SAF"/>
    <property type="match status" value="1"/>
</dbReference>
<dbReference type="eggNOG" id="COG3745">
    <property type="taxonomic scope" value="Bacteria"/>
</dbReference>
<reference evidence="3 4" key="1">
    <citation type="journal article" date="2012" name="J. Bacteriol.">
        <title>Genome Sequence of Radiation-Resistant Modestobacter marinus Strain BC501, a Representative Actinobacterium That Thrives on Calcareous Stone Surfaces.</title>
        <authorList>
            <person name="Normand P."/>
            <person name="Gury J."/>
            <person name="Pujic P."/>
            <person name="Chouaia B."/>
            <person name="Crotti E."/>
            <person name="Brusetti L."/>
            <person name="Daffonchio D."/>
            <person name="Vacherie B."/>
            <person name="Barbe V."/>
            <person name="Medigue C."/>
            <person name="Calteau A."/>
            <person name="Ghodhbane-Gtari F."/>
            <person name="Essoussi I."/>
            <person name="Nouioui I."/>
            <person name="Abbassi-Ghozzi I."/>
            <person name="Gtari M."/>
        </authorList>
    </citation>
    <scope>NUCLEOTIDE SEQUENCE [LARGE SCALE GENOMIC DNA]</scope>
    <source>
        <strain evidence="4">BC 501</strain>
    </source>
</reference>
<dbReference type="InterPro" id="IPR013974">
    <property type="entry name" value="SAF"/>
</dbReference>
<dbReference type="CDD" id="cd11614">
    <property type="entry name" value="SAF_CpaB_FlgA_like"/>
    <property type="match status" value="1"/>
</dbReference>
<evidence type="ECO:0000313" key="3">
    <source>
        <dbReference type="EMBL" id="CCH86779.1"/>
    </source>
</evidence>
<sequence length="233" mass="22785">MQRRLLAAVAAFLVAVVGAVVLVTYAQSADARAQAGERLVPVLVVGSTVPAGTDASAVAGSVSTQEVPARLAAPGSLSDLNSVAGFVTTADLLPGEQLLADRFADPDSLLAAGTVAAPAGTQEVSLTLQPQQAVDGALKAGDRVGVLVLGKDAAGNAASQSIDGVLVTRSSGSAGSADPSAQVTVTLALDGPQSAAVIAGMQQGTIWLSLQEMARPGTTSSSTAATPSAGAQS</sequence>